<keyword evidence="1" id="KW-0472">Membrane</keyword>
<feature type="transmembrane region" description="Helical" evidence="1">
    <location>
        <begin position="82"/>
        <end position="104"/>
    </location>
</feature>
<feature type="transmembrane region" description="Helical" evidence="1">
    <location>
        <begin position="39"/>
        <end position="62"/>
    </location>
</feature>
<feature type="transmembrane region" description="Helical" evidence="1">
    <location>
        <begin position="12"/>
        <end position="27"/>
    </location>
</feature>
<dbReference type="Proteomes" id="UP000654918">
    <property type="component" value="Unassembled WGS sequence"/>
</dbReference>
<keyword evidence="1" id="KW-1133">Transmembrane helix</keyword>
<sequence length="114" mass="12507">MLASIKQHVGGIVYINPLLSFCAALGIKTNPLGFAEPHLYTGLLAAVLWWSRLFFLEGFFIGEPVDLGTVSPEMALRFREDVAAWIYTGTLTPTSTIIGWMAYAKGIRKTTAGR</sequence>
<comment type="caution">
    <text evidence="2">The sequence shown here is derived from an EMBL/GenBank/DDBJ whole genome shotgun (WGS) entry which is preliminary data.</text>
</comment>
<keyword evidence="3" id="KW-1185">Reference proteome</keyword>
<evidence type="ECO:0000313" key="3">
    <source>
        <dbReference type="Proteomes" id="UP000654918"/>
    </source>
</evidence>
<dbReference type="AlphaFoldDB" id="A0A8H6J9U6"/>
<name>A0A8H6J9U6_9PEZI</name>
<keyword evidence="1" id="KW-0812">Transmembrane</keyword>
<evidence type="ECO:0000256" key="1">
    <source>
        <dbReference type="SAM" id="Phobius"/>
    </source>
</evidence>
<reference evidence="2" key="1">
    <citation type="journal article" date="2020" name="Phytopathology">
        <title>Genome Sequence Resources of Colletotrichum truncatum, C. plurivorum, C. musicola, and C. sojae: Four Species Pathogenic to Soybean (Glycine max).</title>
        <authorList>
            <person name="Rogerio F."/>
            <person name="Boufleur T.R."/>
            <person name="Ciampi-Guillardi M."/>
            <person name="Sukno S.A."/>
            <person name="Thon M.R."/>
            <person name="Massola Junior N.S."/>
            <person name="Baroncelli R."/>
        </authorList>
    </citation>
    <scope>NUCLEOTIDE SEQUENCE</scope>
    <source>
        <strain evidence="2">LFN00145</strain>
    </source>
</reference>
<protein>
    <submittedName>
        <fullName evidence="2">Uncharacterized protein</fullName>
    </submittedName>
</protein>
<evidence type="ECO:0000313" key="2">
    <source>
        <dbReference type="EMBL" id="KAF6809229.1"/>
    </source>
</evidence>
<accession>A0A8H6J9U6</accession>
<gene>
    <name evidence="2" type="ORF">CPLU01_15536</name>
</gene>
<proteinExistence type="predicted"/>
<dbReference type="EMBL" id="WIGO01000543">
    <property type="protein sequence ID" value="KAF6809229.1"/>
    <property type="molecule type" value="Genomic_DNA"/>
</dbReference>
<organism evidence="2 3">
    <name type="scientific">Colletotrichum plurivorum</name>
    <dbReference type="NCBI Taxonomy" id="2175906"/>
    <lineage>
        <taxon>Eukaryota</taxon>
        <taxon>Fungi</taxon>
        <taxon>Dikarya</taxon>
        <taxon>Ascomycota</taxon>
        <taxon>Pezizomycotina</taxon>
        <taxon>Sordariomycetes</taxon>
        <taxon>Hypocreomycetidae</taxon>
        <taxon>Glomerellales</taxon>
        <taxon>Glomerellaceae</taxon>
        <taxon>Colletotrichum</taxon>
        <taxon>Colletotrichum orchidearum species complex</taxon>
    </lineage>
</organism>